<comment type="caution">
    <text evidence="1">The sequence shown here is derived from an EMBL/GenBank/DDBJ whole genome shotgun (WGS) entry which is preliminary data.</text>
</comment>
<proteinExistence type="predicted"/>
<evidence type="ECO:0000313" key="2">
    <source>
        <dbReference type="Proteomes" id="UP000095767"/>
    </source>
</evidence>
<dbReference type="AlphaFoldDB" id="A0A1E5VSX5"/>
<sequence>LSFDHRGIETLQIKARNWDSIAIILYGFDSRRLPA</sequence>
<gene>
    <name evidence="1" type="ORF">BAE44_0010749</name>
</gene>
<protein>
    <submittedName>
        <fullName evidence="1">Uncharacterized protein</fullName>
    </submittedName>
</protein>
<name>A0A1E5VSX5_9POAL</name>
<evidence type="ECO:0000313" key="1">
    <source>
        <dbReference type="EMBL" id="OEL28233.1"/>
    </source>
</evidence>
<accession>A0A1E5VSX5</accession>
<dbReference type="EMBL" id="LWDX02030516">
    <property type="protein sequence ID" value="OEL28233.1"/>
    <property type="molecule type" value="Genomic_DNA"/>
</dbReference>
<keyword evidence="2" id="KW-1185">Reference proteome</keyword>
<organism evidence="1 2">
    <name type="scientific">Dichanthelium oligosanthes</name>
    <dbReference type="NCBI Taxonomy" id="888268"/>
    <lineage>
        <taxon>Eukaryota</taxon>
        <taxon>Viridiplantae</taxon>
        <taxon>Streptophyta</taxon>
        <taxon>Embryophyta</taxon>
        <taxon>Tracheophyta</taxon>
        <taxon>Spermatophyta</taxon>
        <taxon>Magnoliopsida</taxon>
        <taxon>Liliopsida</taxon>
        <taxon>Poales</taxon>
        <taxon>Poaceae</taxon>
        <taxon>PACMAD clade</taxon>
        <taxon>Panicoideae</taxon>
        <taxon>Panicodae</taxon>
        <taxon>Paniceae</taxon>
        <taxon>Dichantheliinae</taxon>
        <taxon>Dichanthelium</taxon>
    </lineage>
</organism>
<feature type="non-terminal residue" evidence="1">
    <location>
        <position position="1"/>
    </location>
</feature>
<dbReference type="Proteomes" id="UP000095767">
    <property type="component" value="Unassembled WGS sequence"/>
</dbReference>
<reference evidence="1 2" key="1">
    <citation type="submission" date="2016-09" db="EMBL/GenBank/DDBJ databases">
        <title>The draft genome of Dichanthelium oligosanthes: A C3 panicoid grass species.</title>
        <authorList>
            <person name="Studer A.J."/>
            <person name="Schnable J.C."/>
            <person name="Brutnell T.P."/>
        </authorList>
    </citation>
    <scope>NUCLEOTIDE SEQUENCE [LARGE SCALE GENOMIC DNA]</scope>
    <source>
        <strain evidence="2">cv. Kellogg 1175</strain>
        <tissue evidence="1">Leaf</tissue>
    </source>
</reference>